<feature type="active site" evidence="7">
    <location>
        <position position="410"/>
    </location>
</feature>
<dbReference type="SUPFAM" id="SSF81296">
    <property type="entry name" value="E set domains"/>
    <property type="match status" value="1"/>
</dbReference>
<evidence type="ECO:0000256" key="4">
    <source>
        <dbReference type="ARBA" id="ARBA00022837"/>
    </source>
</evidence>
<name>A0A8C4QT43_EPTBU</name>
<dbReference type="PANTHER" id="PTHR11590">
    <property type="entry name" value="PROTEIN-GLUTAMINE GAMMA-GLUTAMYLTRANSFERASE"/>
    <property type="match status" value="1"/>
</dbReference>
<dbReference type="EC" id="2.3.2.13" evidence="6"/>
<feature type="active site" evidence="7">
    <location>
        <position position="433"/>
    </location>
</feature>
<evidence type="ECO:0000256" key="6">
    <source>
        <dbReference type="ARBA" id="ARBA00024222"/>
    </source>
</evidence>
<organism evidence="10 11">
    <name type="scientific">Eptatretus burgeri</name>
    <name type="common">Inshore hagfish</name>
    <dbReference type="NCBI Taxonomy" id="7764"/>
    <lineage>
        <taxon>Eukaryota</taxon>
        <taxon>Metazoa</taxon>
        <taxon>Chordata</taxon>
        <taxon>Craniata</taxon>
        <taxon>Vertebrata</taxon>
        <taxon>Cyclostomata</taxon>
        <taxon>Myxini</taxon>
        <taxon>Myxiniformes</taxon>
        <taxon>Myxinidae</taxon>
        <taxon>Eptatretinae</taxon>
        <taxon>Eptatretus</taxon>
    </lineage>
</organism>
<feature type="binding site" evidence="8">
    <location>
        <position position="473"/>
    </location>
    <ligand>
        <name>Ca(2+)</name>
        <dbReference type="ChEBI" id="CHEBI:29108"/>
    </ligand>
</feature>
<dbReference type="GO" id="GO:0046872">
    <property type="term" value="F:metal ion binding"/>
    <property type="evidence" value="ECO:0007669"/>
    <property type="project" value="UniProtKB-KW"/>
</dbReference>
<keyword evidence="3 8" id="KW-0479">Metal-binding</keyword>
<feature type="binding site" evidence="8">
    <location>
        <position position="527"/>
    </location>
    <ligand>
        <name>Ca(2+)</name>
        <dbReference type="ChEBI" id="CHEBI:29108"/>
    </ligand>
</feature>
<dbReference type="Ensembl" id="ENSEBUT00000020041.1">
    <property type="protein sequence ID" value="ENSEBUP00000019464.1"/>
    <property type="gene ID" value="ENSEBUG00000012077.1"/>
</dbReference>
<protein>
    <recommendedName>
        <fullName evidence="6">protein-glutamine gamma-glutamyltransferase</fullName>
        <ecNumber evidence="6">2.3.2.13</ecNumber>
    </recommendedName>
</protein>
<dbReference type="InterPro" id="IPR001102">
    <property type="entry name" value="Transglutaminase_N"/>
</dbReference>
<dbReference type="Pfam" id="PF01841">
    <property type="entry name" value="Transglut_core"/>
    <property type="match status" value="1"/>
</dbReference>
<dbReference type="InterPro" id="IPR023608">
    <property type="entry name" value="Transglutaminase_animal"/>
</dbReference>
<comment type="cofactor">
    <cofactor evidence="8">
        <name>Ca(2+)</name>
        <dbReference type="ChEBI" id="CHEBI:29108"/>
    </cofactor>
    <text evidence="8">Binds 1 Ca(2+) ion per subunit.</text>
</comment>
<keyword evidence="11" id="KW-1185">Reference proteome</keyword>
<dbReference type="SMART" id="SM00460">
    <property type="entry name" value="TGc"/>
    <property type="match status" value="1"/>
</dbReference>
<dbReference type="OMA" id="CNISSAW"/>
<dbReference type="GeneTree" id="ENSGT01050000244939"/>
<comment type="similarity">
    <text evidence="1">Belongs to the transglutaminase superfamily. Transglutaminase family.</text>
</comment>
<dbReference type="InterPro" id="IPR014756">
    <property type="entry name" value="Ig_E-set"/>
</dbReference>
<evidence type="ECO:0000256" key="2">
    <source>
        <dbReference type="ARBA" id="ARBA00022679"/>
    </source>
</evidence>
<accession>A0A8C4QT43</accession>
<dbReference type="Ensembl" id="ENSEBUT00000020017.1">
    <property type="protein sequence ID" value="ENSEBUP00000019441.1"/>
    <property type="gene ID" value="ENSEBUG00000012077.1"/>
</dbReference>
<evidence type="ECO:0000259" key="9">
    <source>
        <dbReference type="SMART" id="SM00460"/>
    </source>
</evidence>
<dbReference type="Pfam" id="PF00868">
    <property type="entry name" value="Transglut_N"/>
    <property type="match status" value="1"/>
</dbReference>
<dbReference type="InterPro" id="IPR038765">
    <property type="entry name" value="Papain-like_cys_pep_sf"/>
</dbReference>
<feature type="domain" description="Transglutaminase-like" evidence="9">
    <location>
        <begin position="343"/>
        <end position="436"/>
    </location>
</feature>
<feature type="binding site" evidence="8">
    <location>
        <position position="475"/>
    </location>
    <ligand>
        <name>Ca(2+)</name>
        <dbReference type="ChEBI" id="CHEBI:29108"/>
    </ligand>
</feature>
<dbReference type="Gene3D" id="3.90.260.10">
    <property type="entry name" value="Transglutaminase-like"/>
    <property type="match status" value="1"/>
</dbReference>
<dbReference type="SUPFAM" id="SSF49309">
    <property type="entry name" value="Transglutaminase, two C-terminal domains"/>
    <property type="match status" value="2"/>
</dbReference>
<evidence type="ECO:0000313" key="11">
    <source>
        <dbReference type="Proteomes" id="UP000694388"/>
    </source>
</evidence>
<feature type="binding site" evidence="8">
    <location>
        <position position="522"/>
    </location>
    <ligand>
        <name>Ca(2+)</name>
        <dbReference type="ChEBI" id="CHEBI:29108"/>
    </ligand>
</feature>
<dbReference type="Ensembl" id="ENSEBUT00000020002.1">
    <property type="protein sequence ID" value="ENSEBUP00000019426.1"/>
    <property type="gene ID" value="ENSEBUG00000012077.1"/>
</dbReference>
<dbReference type="AlphaFoldDB" id="A0A8C4QT43"/>
<evidence type="ECO:0000256" key="8">
    <source>
        <dbReference type="PIRSR" id="PIRSR000459-2"/>
    </source>
</evidence>
<dbReference type="Proteomes" id="UP000694388">
    <property type="component" value="Unplaced"/>
</dbReference>
<dbReference type="GO" id="GO:0003810">
    <property type="term" value="F:protein-glutamine gamma-glutamyltransferase activity"/>
    <property type="evidence" value="ECO:0007669"/>
    <property type="project" value="UniProtKB-EC"/>
</dbReference>
<evidence type="ECO:0000313" key="10">
    <source>
        <dbReference type="Ensembl" id="ENSEBUP00000019464.1"/>
    </source>
</evidence>
<dbReference type="SUPFAM" id="SSF54001">
    <property type="entry name" value="Cysteine proteinases"/>
    <property type="match status" value="1"/>
</dbReference>
<dbReference type="InterPro" id="IPR036985">
    <property type="entry name" value="Transglutaminase-like_sf"/>
</dbReference>
<reference evidence="10" key="1">
    <citation type="submission" date="2025-05" db="UniProtKB">
        <authorList>
            <consortium name="Ensembl"/>
        </authorList>
    </citation>
    <scope>IDENTIFICATION</scope>
</reference>
<dbReference type="PIRSF" id="PIRSF000459">
    <property type="entry name" value="TGM_EBP42"/>
    <property type="match status" value="1"/>
</dbReference>
<dbReference type="InterPro" id="IPR050779">
    <property type="entry name" value="Transglutaminase"/>
</dbReference>
<evidence type="ECO:0000256" key="5">
    <source>
        <dbReference type="ARBA" id="ARBA00023315"/>
    </source>
</evidence>
<evidence type="ECO:0000256" key="1">
    <source>
        <dbReference type="ARBA" id="ARBA00005968"/>
    </source>
</evidence>
<proteinExistence type="inferred from homology"/>
<keyword evidence="2" id="KW-0808">Transferase</keyword>
<dbReference type="Gene3D" id="2.60.40.10">
    <property type="entry name" value="Immunoglobulins"/>
    <property type="match status" value="3"/>
</dbReference>
<dbReference type="InterPro" id="IPR036238">
    <property type="entry name" value="Transglutaminase_C_sf"/>
</dbReference>
<dbReference type="PANTHER" id="PTHR11590:SF40">
    <property type="entry name" value="HEMOCYTE PROTEIN-GLUTAMINE GAMMA-GLUTAMYLTRANSFERASE-LIKE PROTEIN"/>
    <property type="match status" value="1"/>
</dbReference>
<feature type="active site" evidence="7">
    <location>
        <position position="351"/>
    </location>
</feature>
<dbReference type="InterPro" id="IPR002931">
    <property type="entry name" value="Transglutaminase-like"/>
</dbReference>
<sequence>MSYPNNDLPLSPSGMPGRFHNFNSVNPMPAGQNFTDYPSKRRQLKSFFGFCLHPASVESPGLETPTFPFDGMDKKWDSNELSVQRVELLGEVLGDTKLRHHTEEFDHTHLVVRRGQPFPIRVILSNVFNPSEHSLRIELCMGFSPKVNKGTLVSLPVTLERQEDYNVAWLREGQYSCMLDIEVTLSPKCLVGCFEIYLVLMTASGKQRTRRDPETDIYVLFNSWCPDDVVYLESDLERTEYVLNETGIIFQGTQNQISSRPWVFGQFNAGILDACLFLLDKGQQPYYGRGDPVNVVRVVSALINFNDDKGVLVGNWTGSYTNGISPNAWTGSEEILLQYHKTGKAVCFGQCWVFAAVANTVFRCLGIPSRVVTNFSSAHDTDKSLSTDVFLDNRLRPIGNLNTDSIWNFHVWNEVWMERQDLTSIYGGWQAIDATPQETSQGFFQCGPASVNAIKQGHVHLPYDTPFLFAEVNSDRIYWIQDDFGHFTQLKVEERIVGQYISTKAVGSDERNDITHLYKYNEGSEKEREAVRSAFQCGILLRERSADSDVTESPDSKDIVLTVRANPGVTLGGAVTVSLLLFNQGKVRHTLDLCWQTEATHYTGVRCGHVAQNNCQIELQPREEFKKELLLKPQNYIDQLSDHSSMLVTVIGRVHENGQVLTCQHSFELQPPVINILIPDNIRVGMKSKLVIKYVNPAPQRLRLVVFRIEGPGIVRSRAVPHRDIPQHGKAVINIQFVPSKPGTFRLVVSMSSIPLVQSQGGALITVLP</sequence>
<dbReference type="FunFam" id="3.90.260.10:FF:000001">
    <property type="entry name" value="Protein-glutamine gamma-glutamyltransferase 2"/>
    <property type="match status" value="1"/>
</dbReference>
<keyword evidence="4 8" id="KW-0106">Calcium</keyword>
<evidence type="ECO:0000256" key="7">
    <source>
        <dbReference type="PIRSR" id="PIRSR000459-1"/>
    </source>
</evidence>
<dbReference type="InterPro" id="IPR013783">
    <property type="entry name" value="Ig-like_fold"/>
</dbReference>
<keyword evidence="5" id="KW-0012">Acyltransferase</keyword>
<evidence type="ECO:0000256" key="3">
    <source>
        <dbReference type="ARBA" id="ARBA00022723"/>
    </source>
</evidence>